<keyword evidence="3" id="KW-1185">Reference proteome</keyword>
<evidence type="ECO:0000313" key="2">
    <source>
        <dbReference type="EMBL" id="QDT72943.1"/>
    </source>
</evidence>
<name>A0A517TX50_9BACT</name>
<accession>A0A517TX50</accession>
<evidence type="ECO:0008006" key="4">
    <source>
        <dbReference type="Google" id="ProtNLM"/>
    </source>
</evidence>
<organism evidence="2 3">
    <name type="scientific">Lacipirellula limnantheis</name>
    <dbReference type="NCBI Taxonomy" id="2528024"/>
    <lineage>
        <taxon>Bacteria</taxon>
        <taxon>Pseudomonadati</taxon>
        <taxon>Planctomycetota</taxon>
        <taxon>Planctomycetia</taxon>
        <taxon>Pirellulales</taxon>
        <taxon>Lacipirellulaceae</taxon>
        <taxon>Lacipirellula</taxon>
    </lineage>
</organism>
<proteinExistence type="predicted"/>
<evidence type="ECO:0000256" key="1">
    <source>
        <dbReference type="SAM" id="MobiDB-lite"/>
    </source>
</evidence>
<dbReference type="KEGG" id="llh:I41_21300"/>
<gene>
    <name evidence="2" type="ORF">I41_21300</name>
</gene>
<feature type="region of interest" description="Disordered" evidence="1">
    <location>
        <begin position="1"/>
        <end position="23"/>
    </location>
</feature>
<sequence>MSYSIRFNGERTPDVGATADGSNRATEDSGFGAYVPFPTHTLPGPVGAFTAAAAKAIGCDPSFIALPLIACLGRAIGNRRVIRLKSSWKEPAIIWAAIIGKSGTHKTPALQAAMQFLQRKESVSFAAYAEAAEKYEQEVACYDRDLTAWKKLRNRSEPPPWKPELPPCNRFMTSDTTIEALASLLAAQFDGLLVERDELAGWLGGIAEYKGGKGSDLGHWLAAWSGAPLTVDRKTGAVKMLHVPRAAVSLVGGIQPGVLRSAVGREHMQDGLCARLLLAMPEPRPVRWTDAVIDPVVESEMSVVFDRLLEMEPADDDNGDPVPLAIDLTPEAKELWVGYVNRHGMEMAGLDDDLAAAWSKLKAYAARFALIFQLASWAAGEASDDAIDEASMQAGIELSDWFGGEARRVYGLFVEDDGDRKQRELVELIRRKGGTITSCELMHTSRKYRPTEVADAALGSLAEAMLGEWHVETATGGRPRREFRLSPLSPFPKVNETGDLSTFGYGDGGNEAEESADRR</sequence>
<protein>
    <recommendedName>
        <fullName evidence="4">DUF3987 domain-containing protein</fullName>
    </recommendedName>
</protein>
<dbReference type="InterPro" id="IPR025048">
    <property type="entry name" value="DUF3987"/>
</dbReference>
<dbReference type="AlphaFoldDB" id="A0A517TX50"/>
<dbReference type="EMBL" id="CP036339">
    <property type="protein sequence ID" value="QDT72943.1"/>
    <property type="molecule type" value="Genomic_DNA"/>
</dbReference>
<evidence type="ECO:0000313" key="3">
    <source>
        <dbReference type="Proteomes" id="UP000317909"/>
    </source>
</evidence>
<dbReference type="Proteomes" id="UP000317909">
    <property type="component" value="Chromosome"/>
</dbReference>
<feature type="region of interest" description="Disordered" evidence="1">
    <location>
        <begin position="478"/>
        <end position="519"/>
    </location>
</feature>
<reference evidence="2 3" key="1">
    <citation type="submission" date="2019-02" db="EMBL/GenBank/DDBJ databases">
        <title>Deep-cultivation of Planctomycetes and their phenomic and genomic characterization uncovers novel biology.</title>
        <authorList>
            <person name="Wiegand S."/>
            <person name="Jogler M."/>
            <person name="Boedeker C."/>
            <person name="Pinto D."/>
            <person name="Vollmers J."/>
            <person name="Rivas-Marin E."/>
            <person name="Kohn T."/>
            <person name="Peeters S.H."/>
            <person name="Heuer A."/>
            <person name="Rast P."/>
            <person name="Oberbeckmann S."/>
            <person name="Bunk B."/>
            <person name="Jeske O."/>
            <person name="Meyerdierks A."/>
            <person name="Storesund J.E."/>
            <person name="Kallscheuer N."/>
            <person name="Luecker S."/>
            <person name="Lage O.M."/>
            <person name="Pohl T."/>
            <person name="Merkel B.J."/>
            <person name="Hornburger P."/>
            <person name="Mueller R.-W."/>
            <person name="Bruemmer F."/>
            <person name="Labrenz M."/>
            <person name="Spormann A.M."/>
            <person name="Op den Camp H."/>
            <person name="Overmann J."/>
            <person name="Amann R."/>
            <person name="Jetten M.S.M."/>
            <person name="Mascher T."/>
            <person name="Medema M.H."/>
            <person name="Devos D.P."/>
            <person name="Kaster A.-K."/>
            <person name="Ovreas L."/>
            <person name="Rohde M."/>
            <person name="Galperin M.Y."/>
            <person name="Jogler C."/>
        </authorList>
    </citation>
    <scope>NUCLEOTIDE SEQUENCE [LARGE SCALE GENOMIC DNA]</scope>
    <source>
        <strain evidence="2 3">I41</strain>
    </source>
</reference>
<feature type="compositionally biased region" description="Acidic residues" evidence="1">
    <location>
        <begin position="510"/>
        <end position="519"/>
    </location>
</feature>
<dbReference type="RefSeq" id="WP_168206795.1">
    <property type="nucleotide sequence ID" value="NZ_CP036339.1"/>
</dbReference>
<dbReference type="Pfam" id="PF13148">
    <property type="entry name" value="DUF3987"/>
    <property type="match status" value="1"/>
</dbReference>